<comment type="caution">
    <text evidence="1">The sequence shown here is derived from an EMBL/GenBank/DDBJ whole genome shotgun (WGS) entry which is preliminary data.</text>
</comment>
<dbReference type="Proteomes" id="UP001595783">
    <property type="component" value="Unassembled WGS sequence"/>
</dbReference>
<name>A0ABV7ZJL5_9HELI</name>
<evidence type="ECO:0000313" key="2">
    <source>
        <dbReference type="Proteomes" id="UP001595783"/>
    </source>
</evidence>
<keyword evidence="2" id="KW-1185">Reference proteome</keyword>
<proteinExistence type="predicted"/>
<evidence type="ECO:0000313" key="1">
    <source>
        <dbReference type="EMBL" id="MFC3848390.1"/>
    </source>
</evidence>
<reference evidence="2" key="1">
    <citation type="journal article" date="2019" name="Int. J. Syst. Evol. Microbiol.">
        <title>The Global Catalogue of Microorganisms (GCM) 10K type strain sequencing project: providing services to taxonomists for standard genome sequencing and annotation.</title>
        <authorList>
            <consortium name="The Broad Institute Genomics Platform"/>
            <consortium name="The Broad Institute Genome Sequencing Center for Infectious Disease"/>
            <person name="Wu L."/>
            <person name="Ma J."/>
        </authorList>
    </citation>
    <scope>NUCLEOTIDE SEQUENCE [LARGE SCALE GENOMIC DNA]</scope>
    <source>
        <strain evidence="2">CCUG 53816</strain>
    </source>
</reference>
<protein>
    <submittedName>
        <fullName evidence="1">Uncharacterized protein</fullName>
    </submittedName>
</protein>
<dbReference type="RefSeq" id="WP_104752933.1">
    <property type="nucleotide sequence ID" value="NZ_FZMF01000067.1"/>
</dbReference>
<accession>A0ABV7ZJL5</accession>
<dbReference type="EMBL" id="JBHRZO010000049">
    <property type="protein sequence ID" value="MFC3848390.1"/>
    <property type="molecule type" value="Genomic_DNA"/>
</dbReference>
<organism evidence="1 2">
    <name type="scientific">Helicobacter baculiformis</name>
    <dbReference type="NCBI Taxonomy" id="427351"/>
    <lineage>
        <taxon>Bacteria</taxon>
        <taxon>Pseudomonadati</taxon>
        <taxon>Campylobacterota</taxon>
        <taxon>Epsilonproteobacteria</taxon>
        <taxon>Campylobacterales</taxon>
        <taxon>Helicobacteraceae</taxon>
        <taxon>Helicobacter</taxon>
    </lineage>
</organism>
<gene>
    <name evidence="1" type="ORF">ACFOPX_07695</name>
</gene>
<sequence length="64" mass="7493">MIKNIKTLDQETIIDLLYGKAHFCSLGCVFDENIIGFWYQNTLKTRNRALSQRSSYKENRHGVL</sequence>